<dbReference type="Pfam" id="PF13160">
    <property type="entry name" value="DUF3995"/>
    <property type="match status" value="1"/>
</dbReference>
<organism evidence="2 3">
    <name type="scientific">Algimonas arctica</name>
    <dbReference type="NCBI Taxonomy" id="1479486"/>
    <lineage>
        <taxon>Bacteria</taxon>
        <taxon>Pseudomonadati</taxon>
        <taxon>Pseudomonadota</taxon>
        <taxon>Alphaproteobacteria</taxon>
        <taxon>Maricaulales</taxon>
        <taxon>Robiginitomaculaceae</taxon>
        <taxon>Algimonas</taxon>
    </lineage>
</organism>
<dbReference type="Proteomes" id="UP000634004">
    <property type="component" value="Unassembled WGS sequence"/>
</dbReference>
<accession>A0A8J3G272</accession>
<evidence type="ECO:0008006" key="4">
    <source>
        <dbReference type="Google" id="ProtNLM"/>
    </source>
</evidence>
<keyword evidence="1" id="KW-0812">Transmembrane</keyword>
<keyword evidence="1" id="KW-1133">Transmembrane helix</keyword>
<sequence length="152" mass="16672">MNNARLTGWVLFCVLSLIAVLHIYWAFGGLWPAQTLDGLIDTVIGDPRFEQMPPVWMTLAVAGAILSAGWIALERAGIVRCLPRWMVTLGCWGLIAVFALRGLSAFLVAAGIRTVSPALTEPFATNDLWLYGPLCLLIALGFLSLTFRKLRQ</sequence>
<feature type="transmembrane region" description="Helical" evidence="1">
    <location>
        <begin position="128"/>
        <end position="147"/>
    </location>
</feature>
<protein>
    <recommendedName>
        <fullName evidence="4">DUF3995 domain-containing protein</fullName>
    </recommendedName>
</protein>
<dbReference type="EMBL" id="BMZH01000004">
    <property type="protein sequence ID" value="GHA91804.1"/>
    <property type="molecule type" value="Genomic_DNA"/>
</dbReference>
<feature type="transmembrane region" description="Helical" evidence="1">
    <location>
        <begin position="85"/>
        <end position="108"/>
    </location>
</feature>
<dbReference type="InterPro" id="IPR025058">
    <property type="entry name" value="DUF3995"/>
</dbReference>
<evidence type="ECO:0000313" key="3">
    <source>
        <dbReference type="Proteomes" id="UP000634004"/>
    </source>
</evidence>
<gene>
    <name evidence="2" type="ORF">GCM10009069_13770</name>
</gene>
<name>A0A8J3G272_9PROT</name>
<evidence type="ECO:0000313" key="2">
    <source>
        <dbReference type="EMBL" id="GHA91804.1"/>
    </source>
</evidence>
<keyword evidence="3" id="KW-1185">Reference proteome</keyword>
<reference evidence="2" key="1">
    <citation type="journal article" date="2014" name="Int. J. Syst. Evol. Microbiol.">
        <title>Complete genome sequence of Corynebacterium casei LMG S-19264T (=DSM 44701T), isolated from a smear-ripened cheese.</title>
        <authorList>
            <consortium name="US DOE Joint Genome Institute (JGI-PGF)"/>
            <person name="Walter F."/>
            <person name="Albersmeier A."/>
            <person name="Kalinowski J."/>
            <person name="Ruckert C."/>
        </authorList>
    </citation>
    <scope>NUCLEOTIDE SEQUENCE</scope>
    <source>
        <strain evidence="2">KCTC 32513</strain>
    </source>
</reference>
<evidence type="ECO:0000256" key="1">
    <source>
        <dbReference type="SAM" id="Phobius"/>
    </source>
</evidence>
<feature type="transmembrane region" description="Helical" evidence="1">
    <location>
        <begin position="55"/>
        <end position="73"/>
    </location>
</feature>
<dbReference type="RefSeq" id="WP_189496774.1">
    <property type="nucleotide sequence ID" value="NZ_BMZH01000004.1"/>
</dbReference>
<reference evidence="2" key="2">
    <citation type="submission" date="2020-09" db="EMBL/GenBank/DDBJ databases">
        <authorList>
            <person name="Sun Q."/>
            <person name="Kim S."/>
        </authorList>
    </citation>
    <scope>NUCLEOTIDE SEQUENCE</scope>
    <source>
        <strain evidence="2">KCTC 32513</strain>
    </source>
</reference>
<keyword evidence="1" id="KW-0472">Membrane</keyword>
<proteinExistence type="predicted"/>
<dbReference type="AlphaFoldDB" id="A0A8J3G272"/>
<feature type="transmembrane region" description="Helical" evidence="1">
    <location>
        <begin position="7"/>
        <end position="27"/>
    </location>
</feature>
<comment type="caution">
    <text evidence="2">The sequence shown here is derived from an EMBL/GenBank/DDBJ whole genome shotgun (WGS) entry which is preliminary data.</text>
</comment>